<comment type="caution">
    <text evidence="1">The sequence shown here is derived from an EMBL/GenBank/DDBJ whole genome shotgun (WGS) entry which is preliminary data.</text>
</comment>
<gene>
    <name evidence="1" type="ORF">EYR15_08805</name>
</gene>
<keyword evidence="2" id="KW-1185">Reference proteome</keyword>
<dbReference type="AlphaFoldDB" id="A0A4Q9GIM2"/>
<accession>A0A4Q9GIM2</accession>
<reference evidence="1 2" key="1">
    <citation type="submission" date="2019-02" db="EMBL/GenBank/DDBJ databases">
        <title>Hansschlegelia quercus sp. nov., a novel methylotrophic bacterium from buds of oak (Quercus robur L.).</title>
        <authorList>
            <person name="Agafonova N.V."/>
            <person name="Kaparullina E.N."/>
            <person name="Grouzdev D.S."/>
            <person name="Doronina N.V."/>
        </authorList>
    </citation>
    <scope>NUCLEOTIDE SEQUENCE [LARGE SCALE GENOMIC DNA]</scope>
    <source>
        <strain evidence="1 2">Dub</strain>
    </source>
</reference>
<dbReference type="RefSeq" id="WP_131003096.1">
    <property type="nucleotide sequence ID" value="NZ_JBHSZR010000003.1"/>
</dbReference>
<evidence type="ECO:0000313" key="1">
    <source>
        <dbReference type="EMBL" id="TBN53878.1"/>
    </source>
</evidence>
<protein>
    <submittedName>
        <fullName evidence="1">Uncharacterized protein</fullName>
    </submittedName>
</protein>
<organism evidence="1 2">
    <name type="scientific">Hansschlegelia quercus</name>
    <dbReference type="NCBI Taxonomy" id="2528245"/>
    <lineage>
        <taxon>Bacteria</taxon>
        <taxon>Pseudomonadati</taxon>
        <taxon>Pseudomonadota</taxon>
        <taxon>Alphaproteobacteria</taxon>
        <taxon>Hyphomicrobiales</taxon>
        <taxon>Methylopilaceae</taxon>
        <taxon>Hansschlegelia</taxon>
    </lineage>
</organism>
<dbReference type="EMBL" id="SIUB01000003">
    <property type="protein sequence ID" value="TBN53878.1"/>
    <property type="molecule type" value="Genomic_DNA"/>
</dbReference>
<dbReference type="OrthoDB" id="7870314at2"/>
<dbReference type="Proteomes" id="UP000291613">
    <property type="component" value="Unassembled WGS sequence"/>
</dbReference>
<proteinExistence type="predicted"/>
<name>A0A4Q9GIM2_9HYPH</name>
<evidence type="ECO:0000313" key="2">
    <source>
        <dbReference type="Proteomes" id="UP000291613"/>
    </source>
</evidence>
<sequence length="165" mass="17214">MAKLDIAEIGELLDSISSGAAPASAKDDGLAMVARESGIGNRYRVWRGRSHRRYVVTVMPLDEAMRVENAIVMLVAYAADGGREILWAGESGSSLPGLVIAAGARIEAHVHLLATDADTRATVLADLINGAQGYSSVLTVRAAASHARVGSTTPSRSSSRAVLTT</sequence>